<name>A0ABR0SKJ4_9HYPO</name>
<comment type="similarity">
    <text evidence="1 4">Belongs to the D-isomer specific 2-hydroxyacid dehydrogenase family.</text>
</comment>
<evidence type="ECO:0000256" key="1">
    <source>
        <dbReference type="ARBA" id="ARBA00005854"/>
    </source>
</evidence>
<dbReference type="InterPro" id="IPR006139">
    <property type="entry name" value="D-isomer_2_OHA_DH_cat_dom"/>
</dbReference>
<keyword evidence="3" id="KW-0520">NAD</keyword>
<comment type="caution">
    <text evidence="7">The sequence shown here is derived from an EMBL/GenBank/DDBJ whole genome shotgun (WGS) entry which is preliminary data.</text>
</comment>
<evidence type="ECO:0000259" key="6">
    <source>
        <dbReference type="Pfam" id="PF02826"/>
    </source>
</evidence>
<evidence type="ECO:0000256" key="4">
    <source>
        <dbReference type="RuleBase" id="RU003719"/>
    </source>
</evidence>
<evidence type="ECO:0000256" key="2">
    <source>
        <dbReference type="ARBA" id="ARBA00023002"/>
    </source>
</evidence>
<evidence type="ECO:0000259" key="5">
    <source>
        <dbReference type="Pfam" id="PF00389"/>
    </source>
</evidence>
<evidence type="ECO:0000313" key="8">
    <source>
        <dbReference type="Proteomes" id="UP001338125"/>
    </source>
</evidence>
<protein>
    <submittedName>
        <fullName evidence="7">D-3-phosphoglycerate dehydrogenase</fullName>
    </submittedName>
</protein>
<feature type="domain" description="D-isomer specific 2-hydroxyacid dehydrogenase NAD-binding" evidence="6">
    <location>
        <begin position="133"/>
        <end position="328"/>
    </location>
</feature>
<organism evidence="7 8">
    <name type="scientific">Cladobotryum mycophilum</name>
    <dbReference type="NCBI Taxonomy" id="491253"/>
    <lineage>
        <taxon>Eukaryota</taxon>
        <taxon>Fungi</taxon>
        <taxon>Dikarya</taxon>
        <taxon>Ascomycota</taxon>
        <taxon>Pezizomycotina</taxon>
        <taxon>Sordariomycetes</taxon>
        <taxon>Hypocreomycetidae</taxon>
        <taxon>Hypocreales</taxon>
        <taxon>Hypocreaceae</taxon>
        <taxon>Cladobotryum</taxon>
    </lineage>
</organism>
<dbReference type="Pfam" id="PF00389">
    <property type="entry name" value="2-Hacid_dh"/>
    <property type="match status" value="1"/>
</dbReference>
<sequence>MATPKSLKIAILDDYQNASPQYFKRFGEAGHDVVVLADTLRPYHHPDTPQSVKDALVGRLEPFHVLSAMRERTHFPAELLRKLPNLKLILTTGSRNAAIDMDVCKERGIVVLTALHGPHSTPKLIDSTTEHIVTMILALARNIAEDDTSVKAGGWQTNFTTALSGKTLGLVGLGRLGGAIGRIFHVAFGTKIIAWSQNLTQEKADQQAKDAGLPVEVNGEKTFKAVSRDELFRTADVVSVHVVLSKRTEGFITSEDLNKMKPSAFFVNTSRGPLVKEADLLSVLKAGKIRGAALDVFELEPLPADSEWRSPEWGQNGRSHVLLTPHTGYVEEETITGWYEEQAIFLDEWIAGKPLRNQLA</sequence>
<dbReference type="Proteomes" id="UP001338125">
    <property type="component" value="Unassembled WGS sequence"/>
</dbReference>
<dbReference type="PANTHER" id="PTHR42789:SF1">
    <property type="entry name" value="D-ISOMER SPECIFIC 2-HYDROXYACID DEHYDROGENASE FAMILY PROTEIN (AFU_ORTHOLOGUE AFUA_6G10090)"/>
    <property type="match status" value="1"/>
</dbReference>
<dbReference type="InterPro" id="IPR006140">
    <property type="entry name" value="D-isomer_DH_NAD-bd"/>
</dbReference>
<keyword evidence="2 4" id="KW-0560">Oxidoreductase</keyword>
<dbReference type="EMBL" id="JAVFKD010000012">
    <property type="protein sequence ID" value="KAK5992569.1"/>
    <property type="molecule type" value="Genomic_DNA"/>
</dbReference>
<dbReference type="InterPro" id="IPR050857">
    <property type="entry name" value="D-2-hydroxyacid_DH"/>
</dbReference>
<dbReference type="SUPFAM" id="SSF52283">
    <property type="entry name" value="Formate/glycerate dehydrogenase catalytic domain-like"/>
    <property type="match status" value="1"/>
</dbReference>
<dbReference type="Pfam" id="PF02826">
    <property type="entry name" value="2-Hacid_dh_C"/>
    <property type="match status" value="1"/>
</dbReference>
<proteinExistence type="inferred from homology"/>
<keyword evidence="8" id="KW-1185">Reference proteome</keyword>
<dbReference type="SUPFAM" id="SSF51735">
    <property type="entry name" value="NAD(P)-binding Rossmann-fold domains"/>
    <property type="match status" value="1"/>
</dbReference>
<feature type="domain" description="D-isomer specific 2-hydroxyacid dehydrogenase catalytic" evidence="5">
    <location>
        <begin position="10"/>
        <end position="116"/>
    </location>
</feature>
<gene>
    <name evidence="7" type="ORF">PT974_05983</name>
</gene>
<dbReference type="Gene3D" id="3.40.50.720">
    <property type="entry name" value="NAD(P)-binding Rossmann-like Domain"/>
    <property type="match status" value="2"/>
</dbReference>
<dbReference type="InterPro" id="IPR036291">
    <property type="entry name" value="NAD(P)-bd_dom_sf"/>
</dbReference>
<evidence type="ECO:0000256" key="3">
    <source>
        <dbReference type="ARBA" id="ARBA00023027"/>
    </source>
</evidence>
<dbReference type="CDD" id="cd12169">
    <property type="entry name" value="PGDH_like_1"/>
    <property type="match status" value="1"/>
</dbReference>
<dbReference type="PANTHER" id="PTHR42789">
    <property type="entry name" value="D-ISOMER SPECIFIC 2-HYDROXYACID DEHYDROGENASE FAMILY PROTEIN (AFU_ORTHOLOGUE AFUA_6G10090)"/>
    <property type="match status" value="1"/>
</dbReference>
<evidence type="ECO:0000313" key="7">
    <source>
        <dbReference type="EMBL" id="KAK5992569.1"/>
    </source>
</evidence>
<accession>A0ABR0SKJ4</accession>
<reference evidence="7 8" key="1">
    <citation type="submission" date="2024-01" db="EMBL/GenBank/DDBJ databases">
        <title>Complete genome of Cladobotryum mycophilum ATHUM6906.</title>
        <authorList>
            <person name="Christinaki A.C."/>
            <person name="Myridakis A.I."/>
            <person name="Kouvelis V.N."/>
        </authorList>
    </citation>
    <scope>NUCLEOTIDE SEQUENCE [LARGE SCALE GENOMIC DNA]</scope>
    <source>
        <strain evidence="7 8">ATHUM6906</strain>
    </source>
</reference>